<feature type="active site" description="Charge relay system" evidence="5">
    <location>
        <position position="114"/>
    </location>
</feature>
<dbReference type="InterPro" id="IPR036852">
    <property type="entry name" value="Peptidase_S8/S53_dom_sf"/>
</dbReference>
<dbReference type="RefSeq" id="WP_014824698.1">
    <property type="nucleotide sequence ID" value="NC_018065.1"/>
</dbReference>
<evidence type="ECO:0000256" key="2">
    <source>
        <dbReference type="ARBA" id="ARBA00022670"/>
    </source>
</evidence>
<evidence type="ECO:0000259" key="7">
    <source>
        <dbReference type="Pfam" id="PF00082"/>
    </source>
</evidence>
<feature type="active site" description="Charge relay system" evidence="5">
    <location>
        <position position="146"/>
    </location>
</feature>
<dbReference type="InterPro" id="IPR015500">
    <property type="entry name" value="Peptidase_S8_subtilisin-rel"/>
</dbReference>
<dbReference type="STRING" id="1002809.SSIL_3333"/>
<reference evidence="8 9" key="2">
    <citation type="journal article" date="2012" name="J. Biosci. Bioeng.">
        <title>Complete genome sequence and characterization of the N-acylhomoserine lactone-degrading gene of the potato leaf-associated Solibacillus silvestris.</title>
        <authorList>
            <person name="Morohoshi T."/>
            <person name="Tominaga Y."/>
            <person name="Someya N."/>
            <person name="Ikeda T."/>
        </authorList>
    </citation>
    <scope>NUCLEOTIDE SEQUENCE [LARGE SCALE GENOMIC DNA]</scope>
    <source>
        <strain evidence="8 9">StLB046</strain>
    </source>
</reference>
<evidence type="ECO:0000256" key="4">
    <source>
        <dbReference type="ARBA" id="ARBA00022825"/>
    </source>
</evidence>
<protein>
    <submittedName>
        <fullName evidence="8">Subtilisin-like serine protease</fullName>
    </submittedName>
</protein>
<feature type="active site" description="Charge relay system" evidence="5">
    <location>
        <position position="294"/>
    </location>
</feature>
<dbReference type="Pfam" id="PF00082">
    <property type="entry name" value="Peptidase_S8"/>
    <property type="match status" value="1"/>
</dbReference>
<evidence type="ECO:0000313" key="8">
    <source>
        <dbReference type="EMBL" id="BAK17756.1"/>
    </source>
</evidence>
<dbReference type="PANTHER" id="PTHR43806:SF11">
    <property type="entry name" value="CEREVISIN-RELATED"/>
    <property type="match status" value="1"/>
</dbReference>
<evidence type="ECO:0000256" key="3">
    <source>
        <dbReference type="ARBA" id="ARBA00022801"/>
    </source>
</evidence>
<dbReference type="PATRIC" id="fig|1002809.3.peg.3372"/>
<reference evidence="9" key="1">
    <citation type="submission" date="2011-04" db="EMBL/GenBank/DDBJ databases">
        <title>Genome sequence of Solibacillus silvestris StLB046.</title>
        <authorList>
            <person name="Morohoshi T."/>
            <person name="Someya N."/>
            <person name="Ikeda T."/>
        </authorList>
    </citation>
    <scope>NUCLEOTIDE SEQUENCE [LARGE SCALE GENOMIC DNA]</scope>
    <source>
        <strain evidence="9">StLB046</strain>
    </source>
</reference>
<keyword evidence="9" id="KW-1185">Reference proteome</keyword>
<dbReference type="Proteomes" id="UP000006691">
    <property type="component" value="Chromosome"/>
</dbReference>
<evidence type="ECO:0000256" key="5">
    <source>
        <dbReference type="PROSITE-ProRule" id="PRU01240"/>
    </source>
</evidence>
<feature type="chain" id="PRO_5039024406" evidence="6">
    <location>
        <begin position="20"/>
        <end position="446"/>
    </location>
</feature>
<dbReference type="EMBL" id="AP012157">
    <property type="protein sequence ID" value="BAK17756.1"/>
    <property type="molecule type" value="Genomic_DNA"/>
</dbReference>
<dbReference type="eggNOG" id="COG1404">
    <property type="taxonomic scope" value="Bacteria"/>
</dbReference>
<evidence type="ECO:0000256" key="6">
    <source>
        <dbReference type="SAM" id="SignalP"/>
    </source>
</evidence>
<dbReference type="Gene3D" id="3.40.50.200">
    <property type="entry name" value="Peptidase S8/S53 domain"/>
    <property type="match status" value="1"/>
</dbReference>
<name>F2F3V8_SOLSS</name>
<keyword evidence="2 5" id="KW-0645">Protease</keyword>
<evidence type="ECO:0000256" key="1">
    <source>
        <dbReference type="ARBA" id="ARBA00011073"/>
    </source>
</evidence>
<feature type="domain" description="Peptidase S8/S53" evidence="7">
    <location>
        <begin position="107"/>
        <end position="338"/>
    </location>
</feature>
<keyword evidence="3 5" id="KW-0378">Hydrolase</keyword>
<dbReference type="PRINTS" id="PR00723">
    <property type="entry name" value="SUBTILISIN"/>
</dbReference>
<feature type="signal peptide" evidence="6">
    <location>
        <begin position="1"/>
        <end position="19"/>
    </location>
</feature>
<dbReference type="PANTHER" id="PTHR43806">
    <property type="entry name" value="PEPTIDASE S8"/>
    <property type="match status" value="1"/>
</dbReference>
<dbReference type="HOGENOM" id="CLU_613791_0_0_9"/>
<dbReference type="InterPro" id="IPR000209">
    <property type="entry name" value="Peptidase_S8/S53_dom"/>
</dbReference>
<evidence type="ECO:0000313" key="9">
    <source>
        <dbReference type="Proteomes" id="UP000006691"/>
    </source>
</evidence>
<keyword evidence="4 5" id="KW-0720">Serine protease</keyword>
<keyword evidence="6" id="KW-0732">Signal</keyword>
<dbReference type="SUPFAM" id="SSF52743">
    <property type="entry name" value="Subtilisin-like"/>
    <property type="match status" value="1"/>
</dbReference>
<accession>F2F3V8</accession>
<dbReference type="GO" id="GO:0006508">
    <property type="term" value="P:proteolysis"/>
    <property type="evidence" value="ECO:0007669"/>
    <property type="project" value="UniProtKB-KW"/>
</dbReference>
<dbReference type="GO" id="GO:0004252">
    <property type="term" value="F:serine-type endopeptidase activity"/>
    <property type="evidence" value="ECO:0007669"/>
    <property type="project" value="UniProtKB-UniRule"/>
</dbReference>
<gene>
    <name evidence="8" type="ordered locus">SSIL_3333</name>
</gene>
<dbReference type="AlphaFoldDB" id="F2F3V8"/>
<organism evidence="8 9">
    <name type="scientific">Solibacillus silvestris (strain StLB046)</name>
    <name type="common">Bacillus silvestris</name>
    <dbReference type="NCBI Taxonomy" id="1002809"/>
    <lineage>
        <taxon>Bacteria</taxon>
        <taxon>Bacillati</taxon>
        <taxon>Bacillota</taxon>
        <taxon>Bacilli</taxon>
        <taxon>Bacillales</taxon>
        <taxon>Caryophanaceae</taxon>
        <taxon>Solibacillus</taxon>
    </lineage>
</organism>
<dbReference type="PROSITE" id="PS51892">
    <property type="entry name" value="SUBTILASE"/>
    <property type="match status" value="1"/>
</dbReference>
<sequence length="446" mass="49559">MYKLFVLSFLFITSLLIFAPECAAQVFLSKGKVDQIANASIEYLENVDISIIAINDSSRTIKDDNKLYYEDSTRIISETPPNVIYNRKWYIDNYDFNFTWSYEPINATKVAIIDTGISEELLRKKNISPGKNFINETKPPIDDNGHGTALASIIYDISGPYPIEIIPLKSANSKGLLDVSTIIKAIDYAIELDVDIINLSFGAKSPHDLERRALQKAVDSGITVISSVGNSGIEEYYYPAAYDNVLAIGSINQNHVRSSFSTTNDILDFVSPGEKLLVQDYTMLGSTKIVNGTSFSSAYFTGQLAILHTNLLHYSLKQLKTLATDLGIPGYDKEYGNGFIMSDYLLKSLRGKNWETFITSNSMKSWSISLSLPVNPEISLNKYIKIYNGHLQQHPVSIEITDSANLTVTPNSPLAPGEYWLVIDTELQSSKGTKLAQPAIKKIIIN</sequence>
<comment type="similarity">
    <text evidence="1 5">Belongs to the peptidase S8 family.</text>
</comment>
<proteinExistence type="inferred from homology"/>
<dbReference type="KEGG" id="siv:SSIL_3333"/>
<dbReference type="InterPro" id="IPR050131">
    <property type="entry name" value="Peptidase_S8_subtilisin-like"/>
</dbReference>